<organism evidence="2 3">
    <name type="scientific">Trifolium medium</name>
    <dbReference type="NCBI Taxonomy" id="97028"/>
    <lineage>
        <taxon>Eukaryota</taxon>
        <taxon>Viridiplantae</taxon>
        <taxon>Streptophyta</taxon>
        <taxon>Embryophyta</taxon>
        <taxon>Tracheophyta</taxon>
        <taxon>Spermatophyta</taxon>
        <taxon>Magnoliopsida</taxon>
        <taxon>eudicotyledons</taxon>
        <taxon>Gunneridae</taxon>
        <taxon>Pentapetalae</taxon>
        <taxon>rosids</taxon>
        <taxon>fabids</taxon>
        <taxon>Fabales</taxon>
        <taxon>Fabaceae</taxon>
        <taxon>Papilionoideae</taxon>
        <taxon>50 kb inversion clade</taxon>
        <taxon>NPAAA clade</taxon>
        <taxon>Hologalegina</taxon>
        <taxon>IRL clade</taxon>
        <taxon>Trifolieae</taxon>
        <taxon>Trifolium</taxon>
    </lineage>
</organism>
<protein>
    <submittedName>
        <fullName evidence="2">Uncharacterized protein</fullName>
    </submittedName>
</protein>
<accession>A0A392P5L8</accession>
<dbReference type="Proteomes" id="UP000265520">
    <property type="component" value="Unassembled WGS sequence"/>
</dbReference>
<comment type="caution">
    <text evidence="2">The sequence shown here is derived from an EMBL/GenBank/DDBJ whole genome shotgun (WGS) entry which is preliminary data.</text>
</comment>
<dbReference type="AlphaFoldDB" id="A0A392P5L8"/>
<evidence type="ECO:0000313" key="2">
    <source>
        <dbReference type="EMBL" id="MCI07034.1"/>
    </source>
</evidence>
<proteinExistence type="predicted"/>
<reference evidence="2 3" key="1">
    <citation type="journal article" date="2018" name="Front. Plant Sci.">
        <title>Red Clover (Trifolium pratense) and Zigzag Clover (T. medium) - A Picture of Genomic Similarities and Differences.</title>
        <authorList>
            <person name="Dluhosova J."/>
            <person name="Istvanek J."/>
            <person name="Nedelnik J."/>
            <person name="Repkova J."/>
        </authorList>
    </citation>
    <scope>NUCLEOTIDE SEQUENCE [LARGE SCALE GENOMIC DNA]</scope>
    <source>
        <strain evidence="3">cv. 10/8</strain>
        <tissue evidence="2">Leaf</tissue>
    </source>
</reference>
<feature type="region of interest" description="Disordered" evidence="1">
    <location>
        <begin position="1"/>
        <end position="25"/>
    </location>
</feature>
<sequence length="67" mass="7067">MSTLTKTNDNKIPRTNSTGSTVRSEIWRPEETLLAGHPPATAVISLPNPLPPLVVGTGKIGEGFKAT</sequence>
<keyword evidence="3" id="KW-1185">Reference proteome</keyword>
<evidence type="ECO:0000256" key="1">
    <source>
        <dbReference type="SAM" id="MobiDB-lite"/>
    </source>
</evidence>
<evidence type="ECO:0000313" key="3">
    <source>
        <dbReference type="Proteomes" id="UP000265520"/>
    </source>
</evidence>
<dbReference type="EMBL" id="LXQA010063909">
    <property type="protein sequence ID" value="MCI07034.1"/>
    <property type="molecule type" value="Genomic_DNA"/>
</dbReference>
<name>A0A392P5L8_9FABA</name>
<feature type="compositionally biased region" description="Polar residues" evidence="1">
    <location>
        <begin position="13"/>
        <end position="23"/>
    </location>
</feature>